<accession>A0A0G1W934</accession>
<dbReference type="Proteomes" id="UP000034224">
    <property type="component" value="Unassembled WGS sequence"/>
</dbReference>
<comment type="caution">
    <text evidence="2">The sequence shown here is derived from an EMBL/GenBank/DDBJ whole genome shotgun (WGS) entry which is preliminary data.</text>
</comment>
<dbReference type="Pfam" id="PF00961">
    <property type="entry name" value="LAGLIDADG_1"/>
    <property type="match status" value="1"/>
</dbReference>
<evidence type="ECO:0000313" key="3">
    <source>
        <dbReference type="Proteomes" id="UP000034224"/>
    </source>
</evidence>
<feature type="domain" description="Homing endonuclease LAGLIDADG" evidence="1">
    <location>
        <begin position="10"/>
        <end position="118"/>
    </location>
</feature>
<dbReference type="PANTHER" id="PTHR36181">
    <property type="entry name" value="INTRON-ENCODED ENDONUCLEASE AI3-RELATED"/>
    <property type="match status" value="1"/>
</dbReference>
<dbReference type="STRING" id="1618665.UY55_C0001G0032"/>
<dbReference type="Gene3D" id="3.10.28.10">
    <property type="entry name" value="Homing endonucleases"/>
    <property type="match status" value="1"/>
</dbReference>
<name>A0A0G1W934_9BACT</name>
<dbReference type="AlphaFoldDB" id="A0A0G1W934"/>
<evidence type="ECO:0000259" key="1">
    <source>
        <dbReference type="Pfam" id="PF00961"/>
    </source>
</evidence>
<dbReference type="PANTHER" id="PTHR36181:SF4">
    <property type="entry name" value="LAGLIDADG ENDONUCLEASE"/>
    <property type="match status" value="1"/>
</dbReference>
<evidence type="ECO:0000313" key="2">
    <source>
        <dbReference type="EMBL" id="KKW15278.1"/>
    </source>
</evidence>
<organism evidence="2 3">
    <name type="scientific">Candidatus Jorgensenbacteria bacterium GW2011_GWB1_50_10</name>
    <dbReference type="NCBI Taxonomy" id="1618665"/>
    <lineage>
        <taxon>Bacteria</taxon>
        <taxon>Candidatus Joergenseniibacteriota</taxon>
    </lineage>
</organism>
<dbReference type="EMBL" id="LCQK01000001">
    <property type="protein sequence ID" value="KKW15278.1"/>
    <property type="molecule type" value="Genomic_DNA"/>
</dbReference>
<reference evidence="2 3" key="1">
    <citation type="journal article" date="2015" name="Nature">
        <title>rRNA introns, odd ribosomes, and small enigmatic genomes across a large radiation of phyla.</title>
        <authorList>
            <person name="Brown C.T."/>
            <person name="Hug L.A."/>
            <person name="Thomas B.C."/>
            <person name="Sharon I."/>
            <person name="Castelle C.J."/>
            <person name="Singh A."/>
            <person name="Wilkins M.J."/>
            <person name="Williams K.H."/>
            <person name="Banfield J.F."/>
        </authorList>
    </citation>
    <scope>NUCLEOTIDE SEQUENCE [LARGE SCALE GENOMIC DNA]</scope>
</reference>
<protein>
    <recommendedName>
        <fullName evidence="1">Homing endonuclease LAGLIDADG domain-containing protein</fullName>
    </recommendedName>
</protein>
<proteinExistence type="predicted"/>
<dbReference type="InterPro" id="IPR027434">
    <property type="entry name" value="Homing_endonucl"/>
</dbReference>
<dbReference type="GO" id="GO:0004519">
    <property type="term" value="F:endonuclease activity"/>
    <property type="evidence" value="ECO:0007669"/>
    <property type="project" value="InterPro"/>
</dbReference>
<dbReference type="SUPFAM" id="SSF55608">
    <property type="entry name" value="Homing endonucleases"/>
    <property type="match status" value="1"/>
</dbReference>
<dbReference type="InterPro" id="IPR004860">
    <property type="entry name" value="LAGLIDADG_dom"/>
</dbReference>
<gene>
    <name evidence="2" type="ORF">UY55_C0001G0032</name>
</gene>
<sequence length="151" mass="17346">MPELSYDYIRGLVEGEGTFTFSTRPKKMPDGSMGKEKIPSFAINMHERDEALLIAVRDTLGLTNKVHKHGSANRKNPNHAKQAMLIVRENGQIKNIIIPFFYKKLYGNKGKQFAEWLEKMGNSDTSEYSQALHKLYKSGWFDENRRNFGFG</sequence>
<dbReference type="InterPro" id="IPR051289">
    <property type="entry name" value="LAGLIDADG_Endonuclease"/>
</dbReference>